<protein>
    <submittedName>
        <fullName evidence="2">Uncharacterized protein</fullName>
    </submittedName>
</protein>
<proteinExistence type="predicted"/>
<gene>
    <name evidence="2" type="ORF">M0R45_033249</name>
</gene>
<feature type="compositionally biased region" description="Basic and acidic residues" evidence="1">
    <location>
        <begin position="62"/>
        <end position="82"/>
    </location>
</feature>
<name>A0AAW1WK07_RUBAR</name>
<evidence type="ECO:0000256" key="1">
    <source>
        <dbReference type="SAM" id="MobiDB-lite"/>
    </source>
</evidence>
<keyword evidence="3" id="KW-1185">Reference proteome</keyword>
<dbReference type="EMBL" id="JBEDUW010000006">
    <property type="protein sequence ID" value="KAK9924908.1"/>
    <property type="molecule type" value="Genomic_DNA"/>
</dbReference>
<accession>A0AAW1WK07</accession>
<dbReference type="Proteomes" id="UP001457282">
    <property type="component" value="Unassembled WGS sequence"/>
</dbReference>
<organism evidence="2 3">
    <name type="scientific">Rubus argutus</name>
    <name type="common">Southern blackberry</name>
    <dbReference type="NCBI Taxonomy" id="59490"/>
    <lineage>
        <taxon>Eukaryota</taxon>
        <taxon>Viridiplantae</taxon>
        <taxon>Streptophyta</taxon>
        <taxon>Embryophyta</taxon>
        <taxon>Tracheophyta</taxon>
        <taxon>Spermatophyta</taxon>
        <taxon>Magnoliopsida</taxon>
        <taxon>eudicotyledons</taxon>
        <taxon>Gunneridae</taxon>
        <taxon>Pentapetalae</taxon>
        <taxon>rosids</taxon>
        <taxon>fabids</taxon>
        <taxon>Rosales</taxon>
        <taxon>Rosaceae</taxon>
        <taxon>Rosoideae</taxon>
        <taxon>Rosoideae incertae sedis</taxon>
        <taxon>Rubus</taxon>
    </lineage>
</organism>
<evidence type="ECO:0000313" key="2">
    <source>
        <dbReference type="EMBL" id="KAK9924908.1"/>
    </source>
</evidence>
<evidence type="ECO:0000313" key="3">
    <source>
        <dbReference type="Proteomes" id="UP001457282"/>
    </source>
</evidence>
<reference evidence="2 3" key="1">
    <citation type="journal article" date="2023" name="G3 (Bethesda)">
        <title>A chromosome-length genome assembly and annotation of blackberry (Rubus argutus, cv. 'Hillquist').</title>
        <authorList>
            <person name="Bruna T."/>
            <person name="Aryal R."/>
            <person name="Dudchenko O."/>
            <person name="Sargent D.J."/>
            <person name="Mead D."/>
            <person name="Buti M."/>
            <person name="Cavallini A."/>
            <person name="Hytonen T."/>
            <person name="Andres J."/>
            <person name="Pham M."/>
            <person name="Weisz D."/>
            <person name="Mascagni F."/>
            <person name="Usai G."/>
            <person name="Natali L."/>
            <person name="Bassil N."/>
            <person name="Fernandez G.E."/>
            <person name="Lomsadze A."/>
            <person name="Armour M."/>
            <person name="Olukolu B."/>
            <person name="Poorten T."/>
            <person name="Britton C."/>
            <person name="Davik J."/>
            <person name="Ashrafi H."/>
            <person name="Aiden E.L."/>
            <person name="Borodovsky M."/>
            <person name="Worthington M."/>
        </authorList>
    </citation>
    <scope>NUCLEOTIDE SEQUENCE [LARGE SCALE GENOMIC DNA]</scope>
    <source>
        <strain evidence="2">PI 553951</strain>
    </source>
</reference>
<sequence>MPDRRYGLYQPELIGFCSESGDGGERDCSAWVFDFRPNWPVKPHGSGSPPSQELSATGPDQIHGRTAPERRHESGDPHRLSR</sequence>
<comment type="caution">
    <text evidence="2">The sequence shown here is derived from an EMBL/GenBank/DDBJ whole genome shotgun (WGS) entry which is preliminary data.</text>
</comment>
<dbReference type="AlphaFoldDB" id="A0AAW1WK07"/>
<feature type="region of interest" description="Disordered" evidence="1">
    <location>
        <begin position="39"/>
        <end position="82"/>
    </location>
</feature>